<keyword evidence="2" id="KW-1185">Reference proteome</keyword>
<comment type="caution">
    <text evidence="1">The sequence shown here is derived from an EMBL/GenBank/DDBJ whole genome shotgun (WGS) entry which is preliminary data.</text>
</comment>
<dbReference type="InterPro" id="IPR032675">
    <property type="entry name" value="LRR_dom_sf"/>
</dbReference>
<dbReference type="EMBL" id="JAACJM010000198">
    <property type="protein sequence ID" value="KAF5338242.1"/>
    <property type="molecule type" value="Genomic_DNA"/>
</dbReference>
<dbReference type="Gene3D" id="3.80.10.10">
    <property type="entry name" value="Ribonuclease Inhibitor"/>
    <property type="match status" value="1"/>
</dbReference>
<dbReference type="SUPFAM" id="SSF52047">
    <property type="entry name" value="RNI-like"/>
    <property type="match status" value="1"/>
</dbReference>
<dbReference type="OrthoDB" id="2890875at2759"/>
<organism evidence="1 2">
    <name type="scientific">Tetrapyrgos nigripes</name>
    <dbReference type="NCBI Taxonomy" id="182062"/>
    <lineage>
        <taxon>Eukaryota</taxon>
        <taxon>Fungi</taxon>
        <taxon>Dikarya</taxon>
        <taxon>Basidiomycota</taxon>
        <taxon>Agaricomycotina</taxon>
        <taxon>Agaricomycetes</taxon>
        <taxon>Agaricomycetidae</taxon>
        <taxon>Agaricales</taxon>
        <taxon>Marasmiineae</taxon>
        <taxon>Marasmiaceae</taxon>
        <taxon>Tetrapyrgos</taxon>
    </lineage>
</organism>
<evidence type="ECO:0000313" key="1">
    <source>
        <dbReference type="EMBL" id="KAF5338242.1"/>
    </source>
</evidence>
<evidence type="ECO:0000313" key="2">
    <source>
        <dbReference type="Proteomes" id="UP000559256"/>
    </source>
</evidence>
<dbReference type="Proteomes" id="UP000559256">
    <property type="component" value="Unassembled WGS sequence"/>
</dbReference>
<reference evidence="1 2" key="1">
    <citation type="journal article" date="2020" name="ISME J.">
        <title>Uncovering the hidden diversity of litter-decomposition mechanisms in mushroom-forming fungi.</title>
        <authorList>
            <person name="Floudas D."/>
            <person name="Bentzer J."/>
            <person name="Ahren D."/>
            <person name="Johansson T."/>
            <person name="Persson P."/>
            <person name="Tunlid A."/>
        </authorList>
    </citation>
    <scope>NUCLEOTIDE SEQUENCE [LARGE SCALE GENOMIC DNA]</scope>
    <source>
        <strain evidence="1 2">CBS 291.85</strain>
    </source>
</reference>
<accession>A0A8H5CCZ3</accession>
<protein>
    <recommendedName>
        <fullName evidence="3">F-box domain-containing protein</fullName>
    </recommendedName>
</protein>
<proteinExistence type="predicted"/>
<name>A0A8H5CCZ3_9AGAR</name>
<evidence type="ECO:0008006" key="3">
    <source>
        <dbReference type="Google" id="ProtNLM"/>
    </source>
</evidence>
<dbReference type="AlphaFoldDB" id="A0A8H5CCZ3"/>
<gene>
    <name evidence="1" type="ORF">D9758_012836</name>
</gene>
<sequence>MIFTLVAPLEIEDAENNTNPFNPLLPSVSLASVCRGWHDVAYDSPQLWSVFDINFSSLSPGAIHVIDSCLTRSKNSPLSVHLHGELSVNRVIWQDVLTSLIRQSSRWKYFFFEVERSMSTSIKEYSASRNVLQKLMAGIEDLPALDSLRFESTFIDGISPLLARMSCRSPHLRSLTLHGELLPLDDELLEQSAGLSSLESLSVSGIPLHTFVDFLRGDAFRDLKSLVLQGLEIYEEDSDIIPDRQSLVTFQHLSSLSIYQTDGADMGVTLEFLAQMLQAPSLQTLDIKTGLIFGPVIIEPLHTFLTSTKCTTSLTTLHLEGVRDVALLLPLFPNLRTLSVSETHYSGRTLGDIIGALRLGGGRDGGHDLVPKLQHLELKAMRPDLSLFSSLAEMAKSRWNSGSTVDGAACLSKLSLEVSEGLIDRDTEGYRALEELKAAGLDVEYNLRKR</sequence>